<dbReference type="CDD" id="cd15797">
    <property type="entry name" value="PMEI"/>
    <property type="match status" value="1"/>
</dbReference>
<evidence type="ECO:0000256" key="1">
    <source>
        <dbReference type="ARBA" id="ARBA00022729"/>
    </source>
</evidence>
<evidence type="ECO:0000313" key="5">
    <source>
        <dbReference type="Proteomes" id="UP001054252"/>
    </source>
</evidence>
<evidence type="ECO:0000313" key="4">
    <source>
        <dbReference type="EMBL" id="GKV37561.1"/>
    </source>
</evidence>
<dbReference type="AlphaFoldDB" id="A0AAV5LJK2"/>
<dbReference type="InterPro" id="IPR035513">
    <property type="entry name" value="Invertase/methylesterase_inhib"/>
</dbReference>
<accession>A0AAV5LJK2</accession>
<proteinExistence type="inferred from homology"/>
<name>A0AAV5LJK2_9ROSI</name>
<comment type="similarity">
    <text evidence="3">Belongs to the PMEI family.</text>
</comment>
<dbReference type="InterPro" id="IPR006501">
    <property type="entry name" value="Pectinesterase_inhib_dom"/>
</dbReference>
<keyword evidence="1" id="KW-0732">Signal</keyword>
<comment type="caution">
    <text evidence="4">The sequence shown here is derived from an EMBL/GenBank/DDBJ whole genome shotgun (WGS) entry which is preliminary data.</text>
</comment>
<keyword evidence="5" id="KW-1185">Reference proteome</keyword>
<gene>
    <name evidence="4" type="ORF">SLEP1_g45581</name>
</gene>
<dbReference type="Gene3D" id="1.20.140.40">
    <property type="entry name" value="Invertase/pectin methylesterase inhibitor family protein"/>
    <property type="match status" value="1"/>
</dbReference>
<protein>
    <recommendedName>
        <fullName evidence="6">Pectinesterase inhibitor domain-containing protein</fullName>
    </recommendedName>
</protein>
<evidence type="ECO:0000256" key="3">
    <source>
        <dbReference type="ARBA" id="ARBA00038471"/>
    </source>
</evidence>
<dbReference type="InterPro" id="IPR034086">
    <property type="entry name" value="PMEI_plant"/>
</dbReference>
<dbReference type="GO" id="GO:0046910">
    <property type="term" value="F:pectinesterase inhibitor activity"/>
    <property type="evidence" value="ECO:0007669"/>
    <property type="project" value="InterPro"/>
</dbReference>
<dbReference type="NCBIfam" id="TIGR01614">
    <property type="entry name" value="PME_inhib"/>
    <property type="match status" value="1"/>
</dbReference>
<dbReference type="InterPro" id="IPR052421">
    <property type="entry name" value="PCW_Enzyme_Inhibitor"/>
</dbReference>
<sequence length="137" mass="14934">MIFLSFVGSIPSTAFADKTAALVPVIEEARSNSQSTINLLNSLQQTTDPKLKSRYTNCIGYYNQVSKYLIEAEGYAKTGLYTDVGRAASSALEMVLHCEGEFKEPPPQPSSLQQTNNKESSLCYNIFKLSGSPPSVV</sequence>
<reference evidence="4 5" key="1">
    <citation type="journal article" date="2021" name="Commun. Biol.">
        <title>The genome of Shorea leprosula (Dipterocarpaceae) highlights the ecological relevance of drought in aseasonal tropical rainforests.</title>
        <authorList>
            <person name="Ng K.K.S."/>
            <person name="Kobayashi M.J."/>
            <person name="Fawcett J.A."/>
            <person name="Hatakeyama M."/>
            <person name="Paape T."/>
            <person name="Ng C.H."/>
            <person name="Ang C.C."/>
            <person name="Tnah L.H."/>
            <person name="Lee C.T."/>
            <person name="Nishiyama T."/>
            <person name="Sese J."/>
            <person name="O'Brien M.J."/>
            <person name="Copetti D."/>
            <person name="Mohd Noor M.I."/>
            <person name="Ong R.C."/>
            <person name="Putra M."/>
            <person name="Sireger I.Z."/>
            <person name="Indrioko S."/>
            <person name="Kosugi Y."/>
            <person name="Izuno A."/>
            <person name="Isagi Y."/>
            <person name="Lee S.L."/>
            <person name="Shimizu K.K."/>
        </authorList>
    </citation>
    <scope>NUCLEOTIDE SEQUENCE [LARGE SCALE GENOMIC DNA]</scope>
    <source>
        <strain evidence="4">214</strain>
    </source>
</reference>
<keyword evidence="2" id="KW-1015">Disulfide bond</keyword>
<evidence type="ECO:0008006" key="6">
    <source>
        <dbReference type="Google" id="ProtNLM"/>
    </source>
</evidence>
<dbReference type="Proteomes" id="UP001054252">
    <property type="component" value="Unassembled WGS sequence"/>
</dbReference>
<evidence type="ECO:0000256" key="2">
    <source>
        <dbReference type="ARBA" id="ARBA00023157"/>
    </source>
</evidence>
<dbReference type="PANTHER" id="PTHR36710">
    <property type="entry name" value="PECTINESTERASE INHIBITOR-LIKE"/>
    <property type="match status" value="1"/>
</dbReference>
<dbReference type="PANTHER" id="PTHR36710:SF4">
    <property type="entry name" value="PLANT INVERTASE_PECTIN METHYLESTERASE INHIBITOR SUPERFAMILY PROTEIN"/>
    <property type="match status" value="1"/>
</dbReference>
<dbReference type="SUPFAM" id="SSF101148">
    <property type="entry name" value="Plant invertase/pectin methylesterase inhibitor"/>
    <property type="match status" value="1"/>
</dbReference>
<organism evidence="4 5">
    <name type="scientific">Rubroshorea leprosula</name>
    <dbReference type="NCBI Taxonomy" id="152421"/>
    <lineage>
        <taxon>Eukaryota</taxon>
        <taxon>Viridiplantae</taxon>
        <taxon>Streptophyta</taxon>
        <taxon>Embryophyta</taxon>
        <taxon>Tracheophyta</taxon>
        <taxon>Spermatophyta</taxon>
        <taxon>Magnoliopsida</taxon>
        <taxon>eudicotyledons</taxon>
        <taxon>Gunneridae</taxon>
        <taxon>Pentapetalae</taxon>
        <taxon>rosids</taxon>
        <taxon>malvids</taxon>
        <taxon>Malvales</taxon>
        <taxon>Dipterocarpaceae</taxon>
        <taxon>Rubroshorea</taxon>
    </lineage>
</organism>
<dbReference type="EMBL" id="BPVZ01000123">
    <property type="protein sequence ID" value="GKV37561.1"/>
    <property type="molecule type" value="Genomic_DNA"/>
</dbReference>